<dbReference type="GO" id="GO:0008688">
    <property type="term" value="F:3-(3-hydroxyphenyl)propionate hydroxylase activity"/>
    <property type="evidence" value="ECO:0007669"/>
    <property type="project" value="TreeGrafter"/>
</dbReference>
<evidence type="ECO:0000256" key="1">
    <source>
        <dbReference type="ARBA" id="ARBA00023002"/>
    </source>
</evidence>
<evidence type="ECO:0000313" key="3">
    <source>
        <dbReference type="EMBL" id="EXB07171.1"/>
    </source>
</evidence>
<dbReference type="Gene3D" id="3.50.50.60">
    <property type="entry name" value="FAD/NAD(P)-binding domain"/>
    <property type="match status" value="1"/>
</dbReference>
<name>A0A009I9T5_ACIB9</name>
<dbReference type="SUPFAM" id="SSF51905">
    <property type="entry name" value="FAD/NAD(P)-binding domain"/>
    <property type="match status" value="1"/>
</dbReference>
<dbReference type="PRINTS" id="PR00420">
    <property type="entry name" value="RNGMNOXGNASE"/>
</dbReference>
<dbReference type="PANTHER" id="PTHR43476">
    <property type="entry name" value="3-(3-HYDROXY-PHENYL)PROPIONATE/3-HYDROXYCINNAMIC ACID HYDROXYLASE"/>
    <property type="match status" value="1"/>
</dbReference>
<sequence>MEAIQNKQLLNVAAVTHTDIVIVGYGPVGAALAVYLGKLGISAVVIEKNMDILQMPRAIALDNEALRVLQQIGLSEDSFEKIIINKVQMYCPFVGKFAEINTSGYIDELPKLVTFYQPDLERALREKLATYNNIQVLSGSEFLSFEEQSDSLHVLIKDPKDFKQIIQTRYLIGADGASSKIRSAIGMDFKGESYIEDWLIVDAKNRAGKAIDHVEFTCDPNRPTPHMPAPGGRERWEFMLQGNETREEMERPEKIQELLKPWIKGQDLEIERQAVYRFHARCCDHFQKGNVFLVGDAAHITPPFVGQGLVAGLRDIANLGWKLKAALNSKKAAVLLESYDMERRPHARKMIHLAKGMGMVVMPDNAFKAIVTHGLIQMLSKFPLTKPYLTDLKFKPQIKYNAGFFQQRKKGFKTHSYQFGAGKQIAQIRLKDRQNNILKSDDCWGTSFAIISMGANIQDHVSLDLIRQWHELGGKIFHVSAASNHTASTDFIDIDNQWALNPLKSFVVILRPDGIIYDVFEISKASPSIQTCINQLA</sequence>
<comment type="caution">
    <text evidence="3">The sequence shown here is derived from an EMBL/GenBank/DDBJ whole genome shotgun (WGS) entry which is preliminary data.</text>
</comment>
<accession>A0A009I9T5</accession>
<evidence type="ECO:0000313" key="4">
    <source>
        <dbReference type="Proteomes" id="UP000020595"/>
    </source>
</evidence>
<dbReference type="AlphaFoldDB" id="A0A009I9T5"/>
<protein>
    <submittedName>
        <fullName evidence="3">Pyridine nucleotide-disulfide oxidoreductase family protein</fullName>
    </submittedName>
</protein>
<dbReference type="NCBIfam" id="NF004829">
    <property type="entry name" value="PRK06183.1-3"/>
    <property type="match status" value="1"/>
</dbReference>
<dbReference type="RefSeq" id="WP_153561652.1">
    <property type="nucleotide sequence ID" value="NZ_JEWH01000004.1"/>
</dbReference>
<dbReference type="InterPro" id="IPR036188">
    <property type="entry name" value="FAD/NAD-bd_sf"/>
</dbReference>
<organism evidence="3 4">
    <name type="scientific">Acinetobacter baumannii (strain 1295743)</name>
    <dbReference type="NCBI Taxonomy" id="1310613"/>
    <lineage>
        <taxon>Bacteria</taxon>
        <taxon>Pseudomonadati</taxon>
        <taxon>Pseudomonadota</taxon>
        <taxon>Gammaproteobacteria</taxon>
        <taxon>Moraxellales</taxon>
        <taxon>Moraxellaceae</taxon>
        <taxon>Acinetobacter</taxon>
        <taxon>Acinetobacter calcoaceticus/baumannii complex</taxon>
    </lineage>
</organism>
<reference evidence="3 4" key="1">
    <citation type="submission" date="2014-02" db="EMBL/GenBank/DDBJ databases">
        <title>Comparative genomics and transcriptomics to identify genetic mechanisms underlying the emergence of carbapenem resistant Acinetobacter baumannii (CRAb).</title>
        <authorList>
            <person name="Harris A.D."/>
            <person name="Johnson K.J."/>
            <person name="George J."/>
            <person name="Shefchek K."/>
            <person name="Daugherty S.C."/>
            <person name="Parankush S."/>
            <person name="Sadzewicz L."/>
            <person name="Tallon L."/>
            <person name="Sengamalay N."/>
            <person name="Hazen T.H."/>
            <person name="Rasko D.A."/>
        </authorList>
    </citation>
    <scope>NUCLEOTIDE SEQUENCE [LARGE SCALE GENOMIC DNA]</scope>
    <source>
        <strain evidence="3 4">1295743</strain>
    </source>
</reference>
<dbReference type="GO" id="GO:0019622">
    <property type="term" value="P:3-(3-hydroxy)phenylpropionate catabolic process"/>
    <property type="evidence" value="ECO:0007669"/>
    <property type="project" value="TreeGrafter"/>
</dbReference>
<gene>
    <name evidence="3" type="ORF">J512_0557</name>
</gene>
<dbReference type="Proteomes" id="UP000020595">
    <property type="component" value="Unassembled WGS sequence"/>
</dbReference>
<dbReference type="Pfam" id="PF01494">
    <property type="entry name" value="FAD_binding_3"/>
    <property type="match status" value="1"/>
</dbReference>
<evidence type="ECO:0000259" key="2">
    <source>
        <dbReference type="Pfam" id="PF01494"/>
    </source>
</evidence>
<dbReference type="InterPro" id="IPR002938">
    <property type="entry name" value="FAD-bd"/>
</dbReference>
<proteinExistence type="predicted"/>
<dbReference type="GO" id="GO:0071949">
    <property type="term" value="F:FAD binding"/>
    <property type="evidence" value="ECO:0007669"/>
    <property type="project" value="InterPro"/>
</dbReference>
<keyword evidence="1" id="KW-0560">Oxidoreductase</keyword>
<dbReference type="Gene3D" id="3.30.70.2450">
    <property type="match status" value="1"/>
</dbReference>
<dbReference type="PATRIC" id="fig|1310613.3.peg.532"/>
<dbReference type="EMBL" id="JEWH01000004">
    <property type="protein sequence ID" value="EXB07171.1"/>
    <property type="molecule type" value="Genomic_DNA"/>
</dbReference>
<dbReference type="PANTHER" id="PTHR43476:SF3">
    <property type="entry name" value="FAD-BINDING MONOOXYGENASE"/>
    <property type="match status" value="1"/>
</dbReference>
<feature type="domain" description="FAD-binding" evidence="2">
    <location>
        <begin position="18"/>
        <end position="352"/>
    </location>
</feature>
<dbReference type="InterPro" id="IPR050631">
    <property type="entry name" value="PheA/TfdB_FAD_monoxygenase"/>
</dbReference>